<keyword evidence="3" id="KW-0853">WD repeat</keyword>
<evidence type="ECO:0000256" key="3">
    <source>
        <dbReference type="ARBA" id="ARBA00022574"/>
    </source>
</evidence>
<keyword evidence="6" id="KW-0969">Cilium</keyword>
<evidence type="ECO:0000256" key="2">
    <source>
        <dbReference type="ARBA" id="ARBA00022473"/>
    </source>
</evidence>
<feature type="region of interest" description="Disordered" evidence="9">
    <location>
        <begin position="1880"/>
        <end position="1924"/>
    </location>
</feature>
<dbReference type="EMBL" id="CAJNYD010000954">
    <property type="protein sequence ID" value="CAF3307882.1"/>
    <property type="molecule type" value="Genomic_DNA"/>
</dbReference>
<dbReference type="GO" id="GO:0042073">
    <property type="term" value="P:intraciliary transport"/>
    <property type="evidence" value="ECO:0007669"/>
    <property type="project" value="TreeGrafter"/>
</dbReference>
<dbReference type="InterPro" id="IPR056157">
    <property type="entry name" value="TPR_IFT80_172_dom"/>
</dbReference>
<dbReference type="SMART" id="SM00320">
    <property type="entry name" value="WD40"/>
    <property type="match status" value="6"/>
</dbReference>
<dbReference type="Gene3D" id="1.20.920.20">
    <property type="match status" value="1"/>
</dbReference>
<proteinExistence type="inferred from homology"/>
<comment type="similarity">
    <text evidence="8">Belongs to the IFT172 family.</text>
</comment>
<evidence type="ECO:0000256" key="7">
    <source>
        <dbReference type="ARBA" id="ARBA00023273"/>
    </source>
</evidence>
<dbReference type="SUPFAM" id="SSF48452">
    <property type="entry name" value="TPR-like"/>
    <property type="match status" value="1"/>
</dbReference>
<dbReference type="InterPro" id="IPR036322">
    <property type="entry name" value="WD40_repeat_dom_sf"/>
</dbReference>
<reference evidence="14" key="1">
    <citation type="submission" date="2021-02" db="EMBL/GenBank/DDBJ databases">
        <authorList>
            <person name="Nowell W R."/>
        </authorList>
    </citation>
    <scope>NUCLEOTIDE SEQUENCE</scope>
</reference>
<feature type="transmembrane region" description="Helical" evidence="10">
    <location>
        <begin position="1830"/>
        <end position="1851"/>
    </location>
</feature>
<dbReference type="InterPro" id="IPR011990">
    <property type="entry name" value="TPR-like_helical_dom_sf"/>
</dbReference>
<gene>
    <name evidence="14" type="ORF">HFQ381_LOCUS4919</name>
    <name evidence="13" type="ORF">LUA448_LOCUS8696</name>
</gene>
<name>A0A819YN15_9BILA</name>
<evidence type="ECO:0000256" key="1">
    <source>
        <dbReference type="ARBA" id="ARBA00004138"/>
    </source>
</evidence>
<evidence type="ECO:0000256" key="5">
    <source>
        <dbReference type="ARBA" id="ARBA00022803"/>
    </source>
</evidence>
<comment type="subcellular location">
    <subcellularLocation>
        <location evidence="1">Cell projection</location>
        <location evidence="1">Cilium</location>
    </subcellularLocation>
</comment>
<dbReference type="InterPro" id="IPR015943">
    <property type="entry name" value="WD40/YVTN_repeat-like_dom_sf"/>
</dbReference>
<keyword evidence="2" id="KW-0217">Developmental protein</keyword>
<feature type="compositionally biased region" description="Pro residues" evidence="9">
    <location>
        <begin position="1912"/>
        <end position="1924"/>
    </location>
</feature>
<accession>A0A819YN15</accession>
<protein>
    <submittedName>
        <fullName evidence="14">Uncharacterized protein</fullName>
    </submittedName>
</protein>
<dbReference type="Gene3D" id="1.25.40.470">
    <property type="match status" value="3"/>
</dbReference>
<dbReference type="InterPro" id="IPR056168">
    <property type="entry name" value="TPR_IF140/IFT172/WDR19"/>
</dbReference>
<evidence type="ECO:0000256" key="4">
    <source>
        <dbReference type="ARBA" id="ARBA00022737"/>
    </source>
</evidence>
<keyword evidence="4" id="KW-0677">Repeat</keyword>
<dbReference type="GO" id="GO:0036064">
    <property type="term" value="C:ciliary basal body"/>
    <property type="evidence" value="ECO:0007669"/>
    <property type="project" value="TreeGrafter"/>
</dbReference>
<dbReference type="SUPFAM" id="SSF50978">
    <property type="entry name" value="WD40 repeat-like"/>
    <property type="match status" value="1"/>
</dbReference>
<dbReference type="Gene3D" id="2.130.10.10">
    <property type="entry name" value="YVTN repeat-like/Quinoprotein amine dehydrogenase"/>
    <property type="match status" value="2"/>
</dbReference>
<evidence type="ECO:0000256" key="8">
    <source>
        <dbReference type="ARBA" id="ARBA00038130"/>
    </source>
</evidence>
<evidence type="ECO:0000313" key="14">
    <source>
        <dbReference type="EMBL" id="CAF4160251.1"/>
    </source>
</evidence>
<dbReference type="SUPFAM" id="SSF50998">
    <property type="entry name" value="Quinoprotein alcohol dehydrogenase-like"/>
    <property type="match status" value="1"/>
</dbReference>
<feature type="compositionally biased region" description="Pro residues" evidence="9">
    <location>
        <begin position="1886"/>
        <end position="1902"/>
    </location>
</feature>
<keyword evidence="5" id="KW-0802">TPR repeat</keyword>
<organism evidence="14 15">
    <name type="scientific">Rotaria socialis</name>
    <dbReference type="NCBI Taxonomy" id="392032"/>
    <lineage>
        <taxon>Eukaryota</taxon>
        <taxon>Metazoa</taxon>
        <taxon>Spiralia</taxon>
        <taxon>Gnathifera</taxon>
        <taxon>Rotifera</taxon>
        <taxon>Eurotatoria</taxon>
        <taxon>Bdelloidea</taxon>
        <taxon>Philodinida</taxon>
        <taxon>Philodinidae</taxon>
        <taxon>Rotaria</taxon>
    </lineage>
</organism>
<dbReference type="GO" id="GO:0005930">
    <property type="term" value="C:axoneme"/>
    <property type="evidence" value="ECO:0007669"/>
    <property type="project" value="TreeGrafter"/>
</dbReference>
<dbReference type="PANTHER" id="PTHR15722">
    <property type="entry name" value="IFT140/172-RELATED"/>
    <property type="match status" value="1"/>
</dbReference>
<keyword evidence="7" id="KW-0966">Cell projection</keyword>
<sequence>MQVKFFKQISDPVNGEAQISAVCFSPNGQKLAICIDRVVQLYDETGELRDRFATKPIDSKYGRQSYVVTAMDFSPESNQLAVAQSDNIVFVYKLGADWNDKKSIVAKFVQSAHVTTLIWLPDGQIIFGLADGKIRSGNVKKNKSHTLFTAEQYTVSLAANVSRKAILSGHGDGSICRYIIEDEGTGDKSGLVVRHSCPPCALVWSAYGILVGGCDRRVVVYNKDGKILQQFDYSREINEREFSTGICNPTGQECVFGSYDHIRLYSYQARKGMFDEAPSKEIKNMYTVTGMAWRSDGARFAVANLTGGTFLFNCSLKKSSTKGKYAINFVSLSQVLIENKSNGKRADLVSRSGFEIVDVKIMGRDRYAVGYTVHTLILVDLQDEKRRCEVHWQSAGDEKFSFDNENVCMIFANGELTLIEYTPSGRHGDNILCSVRTEFLSPNLISVRVEERNLQGNKKMGYLLDSRTIAIVDLMSTSGAAVIDQVNHDANINWLALNETSRYLLFRDKNLKLYLYNLLTRAKTCILSFCNYAQWIPDSDVVVGQSQDNLSVWYNIEHPESCDTKPIKGDVIEISKDPSKNRTFVKLNDNGVQSSLELDSNKIEFNTAINDEDFRRAVAYLDACGSSDDTSNALWETLARLAYEKQEYVVAEQAYTATRQMAKARFLHSINQLAREKKGSYDHYEVRAKLAIFERQLKAAESIYLENGDVDKAIDMYRTMHHWDEAISVADRKRHPQADELRSTYYKWLIDTKQIARAADWKLKQHEDEEAISLYMQANLPSKSAQILMQNAQLMRDSDLVTRIAVSLVKANMFELAGDLYEHVKEFPKALSCYEAGKCFIKAVKLARKTNPKEVVALESKWGDYMAEQMQYLEAVTHFIEAGENMKAVQAAILGRQWSRALEILEQQRDENDPDIATHYKQLGKYFIFAAEIRVDVFRGKTTHFAHIQEFEKAERCYLKAQAPGECVEMYNRAAKWEHAFRLAKQYMNKDEVTRLYSNQAKELEAKGRYKEAEKLYITINDNAAAILMYKRMKNYDALIRLVRQYYPDKMKDTEITIAKELEQDKRYKEAEMHYIQAGDWKSAANMYRLLDSWDDAYRIARQHGGPVPAQQVAFFWAKKLGGDAGVKLLNKLGHAEQALELACEQHAYEFAFDIARLLLKDKLPEVHYKYALHLEDERRYLEAEAEFLKAKKPRDAVLMYVQIKDWDRAQRIAQANDKALLNDVLIGQAKQSFDNNDFPKAESYLLQAQRPDLAVKLYKDNGLMQDALRVCQEYMPNKLDDLREELVRSGGMNETRTNTAAGNRPTTSYNNDNILEQAARYETQGEYQRAVELYLRLMPQQDIPKETLVKAYLKASDIARKFLPENKAQHVIRTIGPRLVQLGQPNQAAEQYLHVELHKEAVEAFIAGKQWEKAKKLALEVDPQLAKYVDDLYKKHLKERGNAKELMNVDVTGALDLFVEKNQWEECFVEAQKHGPLVLHSYLAKYATQMIQSNRAELAASVYKQYGAIAIPQNLRIYKALFYRMLRIDSLKHENYPKWADVRDVLHDVFENMSSSASGSAGGIQKEIEEQRPTFEILLWVAHMNAMRSACSEHEQLDVITAKLSISLLRHSDILPVDRAFYEAGIMCRKVGWNEMSMLFLNRYLDVVDAIEEHNPDMLATSDFVETDIPYEIELPDQPSLPAEHHEKIKEHVLALSMKQAVKPTLRRDARNCIEFSLVNPETNDRSSPCLITGYPVLEDAVVFDRYNLMANKEDWNKFVLSAKSIRREALQDCLKFLAKWTGSQPNVKKVLRKSHLISVIIIILVELAFLIAVVSCCSIQSKNVHGQILAVLLIVVSFLALMTLIYFLLEDLLKERIHPYPTDTNSSKSFTVQEIKTFSRHESPIPPPPSPPQSQAPAPAPAQTTAPAKTPAPAPAPAKTPAPAPVGDIAILISTPPILPSLPRIPTPPSPHLPPPPIEKPASPAVPERILTPPLEKPVTPLPPKPAIPQVQRYVPQFQDLPPPYITHAERLRQELLSAIDERTIPALEEAIQHVKDYNCIQPLKYECERALELLNRLMKIEHMKIKVLRLNQSTIAELHSYAKPPEEVSTVMRATFLLLGHSEREIQDWPQIQSILGRFGKESIRRRCYELNPLNVPVEKAREARDILRHYDLIRVTEISVGLSVFYNWTMTMIEEREKLLESQRRIIR</sequence>
<evidence type="ECO:0000259" key="12">
    <source>
        <dbReference type="Pfam" id="PF24762"/>
    </source>
</evidence>
<dbReference type="Pfam" id="PF24762">
    <property type="entry name" value="TPR_IF140-IFT172"/>
    <property type="match status" value="1"/>
</dbReference>
<dbReference type="InterPro" id="IPR001680">
    <property type="entry name" value="WD40_rpt"/>
</dbReference>
<keyword evidence="10" id="KW-0472">Membrane</keyword>
<evidence type="ECO:0000313" key="13">
    <source>
        <dbReference type="EMBL" id="CAF3307882.1"/>
    </source>
</evidence>
<keyword evidence="10" id="KW-0812">Transmembrane</keyword>
<keyword evidence="10" id="KW-1133">Transmembrane helix</keyword>
<evidence type="ECO:0000256" key="10">
    <source>
        <dbReference type="SAM" id="Phobius"/>
    </source>
</evidence>
<dbReference type="InterPro" id="IPR011047">
    <property type="entry name" value="Quinoprotein_ADH-like_sf"/>
</dbReference>
<evidence type="ECO:0000259" key="11">
    <source>
        <dbReference type="Pfam" id="PF23387"/>
    </source>
</evidence>
<evidence type="ECO:0000256" key="6">
    <source>
        <dbReference type="ARBA" id="ARBA00023069"/>
    </source>
</evidence>
<dbReference type="Proteomes" id="UP000663851">
    <property type="component" value="Unassembled WGS sequence"/>
</dbReference>
<comment type="caution">
    <text evidence="14">The sequence shown here is derived from an EMBL/GenBank/DDBJ whole genome shotgun (WGS) entry which is preliminary data.</text>
</comment>
<evidence type="ECO:0000256" key="9">
    <source>
        <dbReference type="SAM" id="MobiDB-lite"/>
    </source>
</evidence>
<dbReference type="GO" id="GO:0030992">
    <property type="term" value="C:intraciliary transport particle B"/>
    <property type="evidence" value="ECO:0007669"/>
    <property type="project" value="TreeGrafter"/>
</dbReference>
<feature type="transmembrane region" description="Helical" evidence="10">
    <location>
        <begin position="1798"/>
        <end position="1818"/>
    </location>
</feature>
<dbReference type="PANTHER" id="PTHR15722:SF2">
    <property type="entry name" value="INTRAFLAGELLAR TRANSPORT PROTEIN 172 HOMOLOG"/>
    <property type="match status" value="1"/>
</dbReference>
<evidence type="ECO:0000313" key="15">
    <source>
        <dbReference type="Proteomes" id="UP000663851"/>
    </source>
</evidence>
<feature type="domain" description="IF140/IFT172/WDR19 TPR" evidence="12">
    <location>
        <begin position="951"/>
        <end position="1334"/>
    </location>
</feature>
<dbReference type="Pfam" id="PF23387">
    <property type="entry name" value="TPR_IFT80_172"/>
    <property type="match status" value="1"/>
</dbReference>
<dbReference type="Proteomes" id="UP000663833">
    <property type="component" value="Unassembled WGS sequence"/>
</dbReference>
<dbReference type="EMBL" id="CAJOBO010000200">
    <property type="protein sequence ID" value="CAF4160251.1"/>
    <property type="molecule type" value="Genomic_DNA"/>
</dbReference>
<feature type="domain" description="IFT80/172/WDR35 TPR" evidence="11">
    <location>
        <begin position="634"/>
        <end position="734"/>
    </location>
</feature>